<dbReference type="InterPro" id="IPR011042">
    <property type="entry name" value="6-blade_b-propeller_TolB-like"/>
</dbReference>
<dbReference type="KEGG" id="slan:GV829_07575"/>
<feature type="domain" description="Pyrroloquinoline quinone-dependent pyranose dehydrogenase beta-propeller" evidence="1">
    <location>
        <begin position="330"/>
        <end position="396"/>
    </location>
</feature>
<dbReference type="SUPFAM" id="SSF50952">
    <property type="entry name" value="Soluble quinoprotein glucose dehydrogenase"/>
    <property type="match status" value="1"/>
</dbReference>
<evidence type="ECO:0000313" key="3">
    <source>
        <dbReference type="Proteomes" id="UP000503018"/>
    </source>
</evidence>
<dbReference type="InterPro" id="IPR054539">
    <property type="entry name" value="Beta-prop_PDH"/>
</dbReference>
<dbReference type="Proteomes" id="UP000503018">
    <property type="component" value="Chromosome"/>
</dbReference>
<evidence type="ECO:0000313" key="2">
    <source>
        <dbReference type="EMBL" id="QJQ32327.1"/>
    </source>
</evidence>
<gene>
    <name evidence="2" type="ORF">GV829_07575</name>
</gene>
<organism evidence="2 3">
    <name type="scientific">Sphingomonas lacunae</name>
    <dbReference type="NCBI Taxonomy" id="2698828"/>
    <lineage>
        <taxon>Bacteria</taxon>
        <taxon>Pseudomonadati</taxon>
        <taxon>Pseudomonadota</taxon>
        <taxon>Alphaproteobacteria</taxon>
        <taxon>Sphingomonadales</taxon>
        <taxon>Sphingomonadaceae</taxon>
        <taxon>Sphingomonas</taxon>
    </lineage>
</organism>
<dbReference type="InterPro" id="IPR011041">
    <property type="entry name" value="Quinoprot_gluc/sorb_DH_b-prop"/>
</dbReference>
<proteinExistence type="predicted"/>
<accession>A0A6M4AT97</accession>
<name>A0A6M4AT97_9SPHN</name>
<dbReference type="RefSeq" id="WP_169945477.1">
    <property type="nucleotide sequence ID" value="NZ_CP053015.1"/>
</dbReference>
<dbReference type="PANTHER" id="PTHR33546:SF1">
    <property type="entry name" value="LARGE, MULTIFUNCTIONAL SECRETED PROTEIN"/>
    <property type="match status" value="1"/>
</dbReference>
<dbReference type="PANTHER" id="PTHR33546">
    <property type="entry name" value="LARGE, MULTIFUNCTIONAL SECRETED PROTEIN-RELATED"/>
    <property type="match status" value="1"/>
</dbReference>
<evidence type="ECO:0000259" key="1">
    <source>
        <dbReference type="Pfam" id="PF22807"/>
    </source>
</evidence>
<dbReference type="EMBL" id="CP053015">
    <property type="protein sequence ID" value="QJQ32327.1"/>
    <property type="molecule type" value="Genomic_DNA"/>
</dbReference>
<reference evidence="2 3" key="1">
    <citation type="submission" date="2020-01" db="EMBL/GenBank/DDBJ databases">
        <title>Sphingomonas sp. strain CSW-10.</title>
        <authorList>
            <person name="Chen W.-M."/>
        </authorList>
    </citation>
    <scope>NUCLEOTIDE SEQUENCE [LARGE SCALE GENOMIC DNA]</scope>
    <source>
        <strain evidence="2 3">CSW-10</strain>
    </source>
</reference>
<sequence>MLRKILLTLLALLLLAGVTLWVMSRPDQARLSNAELTGRVPTLSTPRPEAFPTVRIATAVGWPAGKTPVAAPGLSVAAFARDLEHPRNIYVLPNGDVLVAETNITRRKQGGIAGWIGKQIMGKAGAGVPSANRITLLRDADGDGVAEVRTAFLTGLNSPYGMALVGSTLYVANTDALMAYPYTPGATSITAPGEKIVDLPAAGSNSHWTKTLVAGPDGILYVGVGSNSNIAEGGMAWEQNRAAVLEVRPRIKYKRPFATGLRNPSGLAIQPGTGQLWASVNERDMLGSDMVPDYLTRVDLGDFYGWPWYYWGGFVDDRVKEADIDDRRQYVRRPDYALGTHVAPLGISFATPATATRLGARYGNGTFAALHGSWNRVPAAGYKVVFVAFGPDNKPMDALPIDILTGFLNAQGEAMGRPADAQPARDGALLVADDVGNVIWRVVRR</sequence>
<dbReference type="Gene3D" id="2.120.10.30">
    <property type="entry name" value="TolB, C-terminal domain"/>
    <property type="match status" value="1"/>
</dbReference>
<keyword evidence="3" id="KW-1185">Reference proteome</keyword>
<dbReference type="Pfam" id="PF22807">
    <property type="entry name" value="TrAA12"/>
    <property type="match status" value="2"/>
</dbReference>
<dbReference type="AlphaFoldDB" id="A0A6M4AT97"/>
<feature type="domain" description="Pyrroloquinoline quinone-dependent pyranose dehydrogenase beta-propeller" evidence="1">
    <location>
        <begin position="141"/>
        <end position="287"/>
    </location>
</feature>
<protein>
    <submittedName>
        <fullName evidence="2">Sorbosone dehydrogenase family protein</fullName>
    </submittedName>
</protein>